<feature type="transmembrane region" description="Helical" evidence="5">
    <location>
        <begin position="23"/>
        <end position="41"/>
    </location>
</feature>
<dbReference type="AlphaFoldDB" id="A0A3R7WJ09"/>
<sequence>MSVDEEAYKKAKELFVSGHNGTSVGEVALVLSVLSTSLWFYSELMVVVEKLGLLGKSKLQRTLSLLVIEFVLLVLPILISFTFTEFTLPITPIALGTLSWRHASESDKKLARKDKLTFLMSTEKPAVTCFRAQMMICTCVAILAVDFTIFPRRFAKTETFGVSLMDSGVGLFIMSSALTSAYARGAVAKRASSSYVASFEHVTEYGVHWNFYFTLASLYLTFSLLALFGSIATSVPVALLLLAGVLVLTTHSAYLHLWYAIFVSGMGPEFPRITPSCGSMSPRVPLIFTGISRNQLFVFLIANLITGAVNLSMQTLYAPPVVGFGIMLLYLFAVSVLAVGLEWFHIKVKL</sequence>
<evidence type="ECO:0000313" key="6">
    <source>
        <dbReference type="EMBL" id="RQM26897.1"/>
    </source>
</evidence>
<dbReference type="GO" id="GO:0032216">
    <property type="term" value="F:glucosaminyl-phosphatidylinositol O-acyltransferase activity"/>
    <property type="evidence" value="ECO:0007669"/>
    <property type="project" value="TreeGrafter"/>
</dbReference>
<dbReference type="Proteomes" id="UP000284702">
    <property type="component" value="Unassembled WGS sequence"/>
</dbReference>
<protein>
    <recommendedName>
        <fullName evidence="8">GPI-anchored wall transfer protein 1</fullName>
    </recommendedName>
</protein>
<feature type="transmembrane region" description="Helical" evidence="5">
    <location>
        <begin position="169"/>
        <end position="188"/>
    </location>
</feature>
<organism evidence="6 7">
    <name type="scientific">Aphanomyces astaci</name>
    <name type="common">Crayfish plague agent</name>
    <dbReference type="NCBI Taxonomy" id="112090"/>
    <lineage>
        <taxon>Eukaryota</taxon>
        <taxon>Sar</taxon>
        <taxon>Stramenopiles</taxon>
        <taxon>Oomycota</taxon>
        <taxon>Saprolegniomycetes</taxon>
        <taxon>Saprolegniales</taxon>
        <taxon>Verrucalvaceae</taxon>
        <taxon>Aphanomyces</taxon>
    </lineage>
</organism>
<evidence type="ECO:0000256" key="4">
    <source>
        <dbReference type="ARBA" id="ARBA00023136"/>
    </source>
</evidence>
<reference evidence="6" key="1">
    <citation type="submission" date="2018-07" db="EMBL/GenBank/DDBJ databases">
        <title>Annotation of Aphanomyces astaci genome assembly.</title>
        <authorList>
            <person name="Studholme D.J."/>
        </authorList>
    </citation>
    <scope>NUCLEOTIDE SEQUENCE [LARGE SCALE GENOMIC DNA]</scope>
    <source>
        <strain evidence="6">Pc</strain>
    </source>
</reference>
<feature type="transmembrane region" description="Helical" evidence="5">
    <location>
        <begin position="237"/>
        <end position="262"/>
    </location>
</feature>
<evidence type="ECO:0000256" key="5">
    <source>
        <dbReference type="SAM" id="Phobius"/>
    </source>
</evidence>
<feature type="transmembrane region" description="Helical" evidence="5">
    <location>
        <begin position="296"/>
        <end position="317"/>
    </location>
</feature>
<dbReference type="InterPro" id="IPR009447">
    <property type="entry name" value="PIGW/GWT1"/>
</dbReference>
<proteinExistence type="predicted"/>
<feature type="transmembrane region" description="Helical" evidence="5">
    <location>
        <begin position="209"/>
        <end position="231"/>
    </location>
</feature>
<evidence type="ECO:0000256" key="2">
    <source>
        <dbReference type="ARBA" id="ARBA00022692"/>
    </source>
</evidence>
<name>A0A3R7WJ09_APHAT</name>
<dbReference type="EMBL" id="MZMZ02002204">
    <property type="protein sequence ID" value="RQM26897.1"/>
    <property type="molecule type" value="Genomic_DNA"/>
</dbReference>
<feature type="transmembrane region" description="Helical" evidence="5">
    <location>
        <begin position="62"/>
        <end position="80"/>
    </location>
</feature>
<dbReference type="VEuPathDB" id="FungiDB:H257_00481"/>
<gene>
    <name evidence="6" type="ORF">B5M09_003656</name>
</gene>
<dbReference type="GO" id="GO:0006506">
    <property type="term" value="P:GPI anchor biosynthetic process"/>
    <property type="evidence" value="ECO:0007669"/>
    <property type="project" value="InterPro"/>
</dbReference>
<dbReference type="GO" id="GO:0005783">
    <property type="term" value="C:endoplasmic reticulum"/>
    <property type="evidence" value="ECO:0007669"/>
    <property type="project" value="TreeGrafter"/>
</dbReference>
<dbReference type="Pfam" id="PF06423">
    <property type="entry name" value="GWT1"/>
    <property type="match status" value="3"/>
</dbReference>
<feature type="transmembrane region" description="Helical" evidence="5">
    <location>
        <begin position="323"/>
        <end position="344"/>
    </location>
</feature>
<dbReference type="PANTHER" id="PTHR20661">
    <property type="entry name" value="PHOSPHATIDYLINOSITOL-GLYCAN BIOSYNTHESIS CLASS W PROTEIN"/>
    <property type="match status" value="1"/>
</dbReference>
<evidence type="ECO:0000256" key="1">
    <source>
        <dbReference type="ARBA" id="ARBA00004141"/>
    </source>
</evidence>
<evidence type="ECO:0000256" key="3">
    <source>
        <dbReference type="ARBA" id="ARBA00022989"/>
    </source>
</evidence>
<feature type="transmembrane region" description="Helical" evidence="5">
    <location>
        <begin position="125"/>
        <end position="149"/>
    </location>
</feature>
<keyword evidence="3 5" id="KW-1133">Transmembrane helix</keyword>
<dbReference type="GO" id="GO:0072659">
    <property type="term" value="P:protein localization to plasma membrane"/>
    <property type="evidence" value="ECO:0007669"/>
    <property type="project" value="TreeGrafter"/>
</dbReference>
<comment type="caution">
    <text evidence="6">The sequence shown here is derived from an EMBL/GenBank/DDBJ whole genome shotgun (WGS) entry which is preliminary data.</text>
</comment>
<dbReference type="PANTHER" id="PTHR20661:SF0">
    <property type="entry name" value="PHOSPHATIDYLINOSITOL-GLYCAN BIOSYNTHESIS CLASS W PROTEIN"/>
    <property type="match status" value="1"/>
</dbReference>
<evidence type="ECO:0008006" key="8">
    <source>
        <dbReference type="Google" id="ProtNLM"/>
    </source>
</evidence>
<keyword evidence="7" id="KW-1185">Reference proteome</keyword>
<evidence type="ECO:0000313" key="7">
    <source>
        <dbReference type="Proteomes" id="UP000284702"/>
    </source>
</evidence>
<accession>A0A3R7WJ09</accession>
<dbReference type="GO" id="GO:0016020">
    <property type="term" value="C:membrane"/>
    <property type="evidence" value="ECO:0007669"/>
    <property type="project" value="UniProtKB-SubCell"/>
</dbReference>
<keyword evidence="4 5" id="KW-0472">Membrane</keyword>
<keyword evidence="2 5" id="KW-0812">Transmembrane</keyword>
<comment type="subcellular location">
    <subcellularLocation>
        <location evidence="1">Membrane</location>
        <topology evidence="1">Multi-pass membrane protein</topology>
    </subcellularLocation>
</comment>